<protein>
    <submittedName>
        <fullName evidence="3">Flagellar basal body-associated protein FliL</fullName>
    </submittedName>
</protein>
<organism evidence="3 4">
    <name type="scientific">Agromyces hippuratus</name>
    <dbReference type="NCBI Taxonomy" id="286438"/>
    <lineage>
        <taxon>Bacteria</taxon>
        <taxon>Bacillati</taxon>
        <taxon>Actinomycetota</taxon>
        <taxon>Actinomycetes</taxon>
        <taxon>Micrococcales</taxon>
        <taxon>Microbacteriaceae</taxon>
        <taxon>Agromyces</taxon>
    </lineage>
</organism>
<reference evidence="3 4" key="1">
    <citation type="submission" date="2020-07" db="EMBL/GenBank/DDBJ databases">
        <title>Sequencing the genomes of 1000 actinobacteria strains.</title>
        <authorList>
            <person name="Klenk H.-P."/>
        </authorList>
    </citation>
    <scope>NUCLEOTIDE SEQUENCE [LARGE SCALE GENOMIC DNA]</scope>
    <source>
        <strain evidence="3 4">DSM 8598</strain>
    </source>
</reference>
<feature type="transmembrane region" description="Helical" evidence="2">
    <location>
        <begin position="6"/>
        <end position="26"/>
    </location>
</feature>
<dbReference type="RefSeq" id="WP_179551406.1">
    <property type="nucleotide sequence ID" value="NZ_JACCFI010000001.1"/>
</dbReference>
<evidence type="ECO:0000256" key="2">
    <source>
        <dbReference type="SAM" id="Phobius"/>
    </source>
</evidence>
<name>A0A852WZ01_9MICO</name>
<feature type="compositionally biased region" description="Basic and acidic residues" evidence="1">
    <location>
        <begin position="40"/>
        <end position="61"/>
    </location>
</feature>
<evidence type="ECO:0000313" key="3">
    <source>
        <dbReference type="EMBL" id="NYG21460.1"/>
    </source>
</evidence>
<feature type="region of interest" description="Disordered" evidence="1">
    <location>
        <begin position="35"/>
        <end position="61"/>
    </location>
</feature>
<evidence type="ECO:0000313" key="4">
    <source>
        <dbReference type="Proteomes" id="UP000549066"/>
    </source>
</evidence>
<dbReference type="Proteomes" id="UP000549066">
    <property type="component" value="Unassembled WGS sequence"/>
</dbReference>
<keyword evidence="2" id="KW-0812">Transmembrane</keyword>
<keyword evidence="3" id="KW-0966">Cell projection</keyword>
<gene>
    <name evidence="3" type="ORF">BJY17_002207</name>
</gene>
<keyword evidence="2" id="KW-0472">Membrane</keyword>
<keyword evidence="3" id="KW-0282">Flagellum</keyword>
<sequence>MDGAVWIGIVVIIVVAVVSVIAIVFLRVTGKRLGAEPDGEEAKAEAERLKDQGRRDGGWMV</sequence>
<keyword evidence="2" id="KW-1133">Transmembrane helix</keyword>
<dbReference type="EMBL" id="JACCFI010000001">
    <property type="protein sequence ID" value="NYG21460.1"/>
    <property type="molecule type" value="Genomic_DNA"/>
</dbReference>
<accession>A0A852WZ01</accession>
<keyword evidence="3" id="KW-0969">Cilium</keyword>
<comment type="caution">
    <text evidence="3">The sequence shown here is derived from an EMBL/GenBank/DDBJ whole genome shotgun (WGS) entry which is preliminary data.</text>
</comment>
<proteinExistence type="predicted"/>
<dbReference type="AlphaFoldDB" id="A0A852WZ01"/>
<keyword evidence="4" id="KW-1185">Reference proteome</keyword>
<evidence type="ECO:0000256" key="1">
    <source>
        <dbReference type="SAM" id="MobiDB-lite"/>
    </source>
</evidence>